<organism evidence="2 3">
    <name type="scientific">Zizania palustris</name>
    <name type="common">Northern wild rice</name>
    <dbReference type="NCBI Taxonomy" id="103762"/>
    <lineage>
        <taxon>Eukaryota</taxon>
        <taxon>Viridiplantae</taxon>
        <taxon>Streptophyta</taxon>
        <taxon>Embryophyta</taxon>
        <taxon>Tracheophyta</taxon>
        <taxon>Spermatophyta</taxon>
        <taxon>Magnoliopsida</taxon>
        <taxon>Liliopsida</taxon>
        <taxon>Poales</taxon>
        <taxon>Poaceae</taxon>
        <taxon>BOP clade</taxon>
        <taxon>Oryzoideae</taxon>
        <taxon>Oryzeae</taxon>
        <taxon>Zizaniinae</taxon>
        <taxon>Zizania</taxon>
    </lineage>
</organism>
<feature type="region of interest" description="Disordered" evidence="1">
    <location>
        <begin position="83"/>
        <end position="123"/>
    </location>
</feature>
<dbReference type="Proteomes" id="UP000729402">
    <property type="component" value="Unassembled WGS sequence"/>
</dbReference>
<dbReference type="AlphaFoldDB" id="A0A8J5W0J7"/>
<evidence type="ECO:0000313" key="3">
    <source>
        <dbReference type="Proteomes" id="UP000729402"/>
    </source>
</evidence>
<accession>A0A8J5W0J7</accession>
<evidence type="ECO:0000256" key="1">
    <source>
        <dbReference type="SAM" id="MobiDB-lite"/>
    </source>
</evidence>
<sequence length="138" mass="14912">MARSISSQGLELAEHGKLVGLEQSCHVLLHEPPCISSSLLNCLSPWIMNRDSFLVSFLLLHNGPHGRPLWNTCRPRLRAMAGSSRALGGDHSSTGGVGERQDIGAEEEEAGDESLRGRRHGAKPSFPFGLVGFRGETI</sequence>
<reference evidence="2" key="2">
    <citation type="submission" date="2021-02" db="EMBL/GenBank/DDBJ databases">
        <authorList>
            <person name="Kimball J.A."/>
            <person name="Haas M.W."/>
            <person name="Macchietto M."/>
            <person name="Kono T."/>
            <person name="Duquette J."/>
            <person name="Shao M."/>
        </authorList>
    </citation>
    <scope>NUCLEOTIDE SEQUENCE</scope>
    <source>
        <tissue evidence="2">Fresh leaf tissue</tissue>
    </source>
</reference>
<gene>
    <name evidence="2" type="ORF">GUJ93_ZPchr0014g47628</name>
</gene>
<keyword evidence="3" id="KW-1185">Reference proteome</keyword>
<dbReference type="EMBL" id="JAAALK010000086">
    <property type="protein sequence ID" value="KAG8082441.1"/>
    <property type="molecule type" value="Genomic_DNA"/>
</dbReference>
<protein>
    <submittedName>
        <fullName evidence="2">Uncharacterized protein</fullName>
    </submittedName>
</protein>
<name>A0A8J5W0J7_ZIZPA</name>
<proteinExistence type="predicted"/>
<reference evidence="2" key="1">
    <citation type="journal article" date="2021" name="bioRxiv">
        <title>Whole Genome Assembly and Annotation of Northern Wild Rice, Zizania palustris L., Supports a Whole Genome Duplication in the Zizania Genus.</title>
        <authorList>
            <person name="Haas M."/>
            <person name="Kono T."/>
            <person name="Macchietto M."/>
            <person name="Millas R."/>
            <person name="McGilp L."/>
            <person name="Shao M."/>
            <person name="Duquette J."/>
            <person name="Hirsch C.N."/>
            <person name="Kimball J."/>
        </authorList>
    </citation>
    <scope>NUCLEOTIDE SEQUENCE</scope>
    <source>
        <tissue evidence="2">Fresh leaf tissue</tissue>
    </source>
</reference>
<comment type="caution">
    <text evidence="2">The sequence shown here is derived from an EMBL/GenBank/DDBJ whole genome shotgun (WGS) entry which is preliminary data.</text>
</comment>
<evidence type="ECO:0000313" key="2">
    <source>
        <dbReference type="EMBL" id="KAG8082441.1"/>
    </source>
</evidence>